<evidence type="ECO:0008006" key="3">
    <source>
        <dbReference type="Google" id="ProtNLM"/>
    </source>
</evidence>
<evidence type="ECO:0000256" key="1">
    <source>
        <dbReference type="SAM" id="MobiDB-lite"/>
    </source>
</evidence>
<dbReference type="EMBL" id="JACGWK010001540">
    <property type="protein sequence ID" value="KAL0286409.1"/>
    <property type="molecule type" value="Genomic_DNA"/>
</dbReference>
<reference evidence="2" key="2">
    <citation type="journal article" date="2024" name="Plant">
        <title>Genomic evolution and insights into agronomic trait innovations of Sesamum species.</title>
        <authorList>
            <person name="Miao H."/>
            <person name="Wang L."/>
            <person name="Qu L."/>
            <person name="Liu H."/>
            <person name="Sun Y."/>
            <person name="Le M."/>
            <person name="Wang Q."/>
            <person name="Wei S."/>
            <person name="Zheng Y."/>
            <person name="Lin W."/>
            <person name="Duan Y."/>
            <person name="Cao H."/>
            <person name="Xiong S."/>
            <person name="Wang X."/>
            <person name="Wei L."/>
            <person name="Li C."/>
            <person name="Ma Q."/>
            <person name="Ju M."/>
            <person name="Zhao R."/>
            <person name="Li G."/>
            <person name="Mu C."/>
            <person name="Tian Q."/>
            <person name="Mei H."/>
            <person name="Zhang T."/>
            <person name="Gao T."/>
            <person name="Zhang H."/>
        </authorList>
    </citation>
    <scope>NUCLEOTIDE SEQUENCE</scope>
    <source>
        <strain evidence="2">G01</strain>
    </source>
</reference>
<comment type="caution">
    <text evidence="2">The sequence shown here is derived from an EMBL/GenBank/DDBJ whole genome shotgun (WGS) entry which is preliminary data.</text>
</comment>
<proteinExistence type="predicted"/>
<name>A0AAW2IVU2_9LAMI</name>
<feature type="compositionally biased region" description="Polar residues" evidence="1">
    <location>
        <begin position="1"/>
        <end position="10"/>
    </location>
</feature>
<protein>
    <recommendedName>
        <fullName evidence="3">Reverse transcriptase domain-containing protein</fullName>
    </recommendedName>
</protein>
<dbReference type="PANTHER" id="PTHR33240:SF8">
    <property type="entry name" value="OS03G0439900 PROTEIN"/>
    <property type="match status" value="1"/>
</dbReference>
<feature type="region of interest" description="Disordered" evidence="1">
    <location>
        <begin position="1"/>
        <end position="24"/>
    </location>
</feature>
<reference evidence="2" key="1">
    <citation type="submission" date="2020-06" db="EMBL/GenBank/DDBJ databases">
        <authorList>
            <person name="Li T."/>
            <person name="Hu X."/>
            <person name="Zhang T."/>
            <person name="Song X."/>
            <person name="Zhang H."/>
            <person name="Dai N."/>
            <person name="Sheng W."/>
            <person name="Hou X."/>
            <person name="Wei L."/>
        </authorList>
    </citation>
    <scope>NUCLEOTIDE SEQUENCE</scope>
    <source>
        <strain evidence="2">G01</strain>
        <tissue evidence="2">Leaf</tissue>
    </source>
</reference>
<sequence length="250" mass="27940">MDVEPTNDTLHIQFGQEERHGPRTQGNDALVITALLANYEIERVFIESGSSVEILFEEAYDQMQLGNVPFEAIDTFLCGFTEEVVHPKGMISLPLTLGTTPLRTTYLLKFLVVDSLLAYNVILGRPMLNTFRGIISTYYMIKFPICGGVREAPTDALQAHKCCAEAIIRGKKRTLEESPKTEDSNERGKDTVPSPEPNKETPAIVLLVEELPTIELTPGDPEKVTKIGSRMTEDIRNEVVNCLLRNQDIF</sequence>
<accession>A0AAW2IVU2</accession>
<dbReference type="PANTHER" id="PTHR33240">
    <property type="entry name" value="OS08G0508500 PROTEIN"/>
    <property type="match status" value="1"/>
</dbReference>
<organism evidence="2">
    <name type="scientific">Sesamum angustifolium</name>
    <dbReference type="NCBI Taxonomy" id="2727405"/>
    <lineage>
        <taxon>Eukaryota</taxon>
        <taxon>Viridiplantae</taxon>
        <taxon>Streptophyta</taxon>
        <taxon>Embryophyta</taxon>
        <taxon>Tracheophyta</taxon>
        <taxon>Spermatophyta</taxon>
        <taxon>Magnoliopsida</taxon>
        <taxon>eudicotyledons</taxon>
        <taxon>Gunneridae</taxon>
        <taxon>Pentapetalae</taxon>
        <taxon>asterids</taxon>
        <taxon>lamiids</taxon>
        <taxon>Lamiales</taxon>
        <taxon>Pedaliaceae</taxon>
        <taxon>Sesamum</taxon>
    </lineage>
</organism>
<dbReference type="AlphaFoldDB" id="A0AAW2IVU2"/>
<evidence type="ECO:0000313" key="2">
    <source>
        <dbReference type="EMBL" id="KAL0286409.1"/>
    </source>
</evidence>
<feature type="compositionally biased region" description="Basic and acidic residues" evidence="1">
    <location>
        <begin position="174"/>
        <end position="190"/>
    </location>
</feature>
<dbReference type="CDD" id="cd00303">
    <property type="entry name" value="retropepsin_like"/>
    <property type="match status" value="1"/>
</dbReference>
<feature type="region of interest" description="Disordered" evidence="1">
    <location>
        <begin position="174"/>
        <end position="199"/>
    </location>
</feature>
<dbReference type="InterPro" id="IPR021109">
    <property type="entry name" value="Peptidase_aspartic_dom_sf"/>
</dbReference>
<gene>
    <name evidence="2" type="ORF">Sangu_2733600</name>
</gene>
<dbReference type="Gene3D" id="2.40.70.10">
    <property type="entry name" value="Acid Proteases"/>
    <property type="match status" value="1"/>
</dbReference>